<protein>
    <submittedName>
        <fullName evidence="1">Uncharacterized protein</fullName>
    </submittedName>
</protein>
<evidence type="ECO:0000313" key="1">
    <source>
        <dbReference type="EMBL" id="EYC03487.1"/>
    </source>
</evidence>
<gene>
    <name evidence="1" type="primary">Acey_s0093.g2617</name>
    <name evidence="1" type="ORF">Y032_0093g2617</name>
</gene>
<organism evidence="1 2">
    <name type="scientific">Ancylostoma ceylanicum</name>
    <dbReference type="NCBI Taxonomy" id="53326"/>
    <lineage>
        <taxon>Eukaryota</taxon>
        <taxon>Metazoa</taxon>
        <taxon>Ecdysozoa</taxon>
        <taxon>Nematoda</taxon>
        <taxon>Chromadorea</taxon>
        <taxon>Rhabditida</taxon>
        <taxon>Rhabditina</taxon>
        <taxon>Rhabditomorpha</taxon>
        <taxon>Strongyloidea</taxon>
        <taxon>Ancylostomatidae</taxon>
        <taxon>Ancylostomatinae</taxon>
        <taxon>Ancylostoma</taxon>
    </lineage>
</organism>
<accession>A0A016TLG2</accession>
<dbReference type="AlphaFoldDB" id="A0A016TLG2"/>
<dbReference type="EMBL" id="JARK01001429">
    <property type="protein sequence ID" value="EYC03487.1"/>
    <property type="molecule type" value="Genomic_DNA"/>
</dbReference>
<dbReference type="Proteomes" id="UP000024635">
    <property type="component" value="Unassembled WGS sequence"/>
</dbReference>
<sequence>MQRLVDFYETTATEQSERVCVNGAPARHLGSKILYWGSETTSPPKQSGIQRRPRFPAIHIIISKLLITFHRCLSDINQCYDVDRLGRLAVSDTLSIFLEALEKKETSVEKNSYHSST</sequence>
<proteinExistence type="predicted"/>
<evidence type="ECO:0000313" key="2">
    <source>
        <dbReference type="Proteomes" id="UP000024635"/>
    </source>
</evidence>
<name>A0A016TLG2_9BILA</name>
<comment type="caution">
    <text evidence="1">The sequence shown here is derived from an EMBL/GenBank/DDBJ whole genome shotgun (WGS) entry which is preliminary data.</text>
</comment>
<keyword evidence="2" id="KW-1185">Reference proteome</keyword>
<reference evidence="2" key="1">
    <citation type="journal article" date="2015" name="Nat. Genet.">
        <title>The genome and transcriptome of the zoonotic hookworm Ancylostoma ceylanicum identify infection-specific gene families.</title>
        <authorList>
            <person name="Schwarz E.M."/>
            <person name="Hu Y."/>
            <person name="Antoshechkin I."/>
            <person name="Miller M.M."/>
            <person name="Sternberg P.W."/>
            <person name="Aroian R.V."/>
        </authorList>
    </citation>
    <scope>NUCLEOTIDE SEQUENCE</scope>
    <source>
        <strain evidence="2">HY135</strain>
    </source>
</reference>